<dbReference type="WBParaSite" id="nRc.2.0.1.t19200-RA">
    <property type="protein sequence ID" value="nRc.2.0.1.t19200-RA"/>
    <property type="gene ID" value="nRc.2.0.1.g19200"/>
</dbReference>
<evidence type="ECO:0000313" key="1">
    <source>
        <dbReference type="Proteomes" id="UP000887565"/>
    </source>
</evidence>
<sequence>MTKILTRPGTRPRDSMRTTVEMKFMAKPMDEKMIIRVVGKTSHLLGVLSSMGCVKLSYEEAYCMLQERTFSQVMHSTLLAPLNDSMATLLTLVSSRHTESS</sequence>
<evidence type="ECO:0000313" key="2">
    <source>
        <dbReference type="WBParaSite" id="nRc.2.0.1.t19200-RA"/>
    </source>
</evidence>
<reference evidence="2" key="1">
    <citation type="submission" date="2022-11" db="UniProtKB">
        <authorList>
            <consortium name="WormBaseParasite"/>
        </authorList>
    </citation>
    <scope>IDENTIFICATION</scope>
</reference>
<proteinExistence type="predicted"/>
<dbReference type="AlphaFoldDB" id="A0A915IYK9"/>
<name>A0A915IYK9_ROMCU</name>
<keyword evidence="1" id="KW-1185">Reference proteome</keyword>
<protein>
    <submittedName>
        <fullName evidence="2">Uncharacterized protein</fullName>
    </submittedName>
</protein>
<organism evidence="1 2">
    <name type="scientific">Romanomermis culicivorax</name>
    <name type="common">Nematode worm</name>
    <dbReference type="NCBI Taxonomy" id="13658"/>
    <lineage>
        <taxon>Eukaryota</taxon>
        <taxon>Metazoa</taxon>
        <taxon>Ecdysozoa</taxon>
        <taxon>Nematoda</taxon>
        <taxon>Enoplea</taxon>
        <taxon>Dorylaimia</taxon>
        <taxon>Mermithida</taxon>
        <taxon>Mermithoidea</taxon>
        <taxon>Mermithidae</taxon>
        <taxon>Romanomermis</taxon>
    </lineage>
</organism>
<accession>A0A915IYK9</accession>
<dbReference type="Proteomes" id="UP000887565">
    <property type="component" value="Unplaced"/>
</dbReference>